<comment type="caution">
    <text evidence="1">The sequence shown here is derived from an EMBL/GenBank/DDBJ whole genome shotgun (WGS) entry which is preliminary data.</text>
</comment>
<dbReference type="Proteomes" id="UP000831701">
    <property type="component" value="Chromosome 7"/>
</dbReference>
<gene>
    <name evidence="1" type="ORF">L3Q82_024913</name>
</gene>
<reference evidence="1" key="1">
    <citation type="submission" date="2022-04" db="EMBL/GenBank/DDBJ databases">
        <title>Jade perch genome.</title>
        <authorList>
            <person name="Chao B."/>
        </authorList>
    </citation>
    <scope>NUCLEOTIDE SEQUENCE</scope>
    <source>
        <strain evidence="1">CB-2022</strain>
    </source>
</reference>
<protein>
    <submittedName>
        <fullName evidence="1">Uncharacterized protein</fullName>
    </submittedName>
</protein>
<proteinExistence type="predicted"/>
<accession>A0ACB8WQL9</accession>
<evidence type="ECO:0000313" key="1">
    <source>
        <dbReference type="EMBL" id="KAI3370127.1"/>
    </source>
</evidence>
<name>A0ACB8WQL9_9TELE</name>
<sequence length="652" mass="73624">MFVLIWHRHIRQCGGDTFSCQRRNSGHGEVSFSVCRRGGREHTVKNWSRARWRCSLPAAGREEIQWSSASSSGCQLNANFPTKLPSVSEPERRGEPSVCPPLSISLWPPQPDFRAERVCKARTMAPKRRAASSAKAGGKKAKEETPKAKDAFTSAKEALLAAGPQVTGKRKVDEHCTLSGHGEVYEDYDCMLNQTNVGQNNNKFYVIQVIKSNNSYFSWNRWGRVGETGQSKLNSFSKPEDAVKDFEKKFKDKTKNNWSDRLNFVSYSGKYTLIEVDGEQDAEVKADSVDGLAVKVTKNVQPCTLDDATKSLIKLIFSNDMFKEAMECMNLDIKKMPLGKLSKMQIAKGFEVLEEIEAAMNQKRARSNLEELSSKFFTAVPHNFGRNRPPIIDSKEIVEKKKEMLMVLADIELAQTLKSETEKAQEEMIEMVPHPLDQDYNSLKCRLTLMDKKSDMFKIIENYLKATGESIRKPKIINVWEVDRETEGERFRENDSLENRRLLWHGTNIAVVAAILKSGLRIMPHSGGRVGCGIYFASENSKSAGYVRTSKNTGVMFLSEVALGKEHTITRDDCSLKKAPAGYDSVVARGNMEPDPSKDIFITLESKKVAVPQGKAIEQPQFSNSYFSNSEYLIYKESQCRLRYLLELNMKF</sequence>
<organism evidence="1 2">
    <name type="scientific">Scortum barcoo</name>
    <name type="common">barcoo grunter</name>
    <dbReference type="NCBI Taxonomy" id="214431"/>
    <lineage>
        <taxon>Eukaryota</taxon>
        <taxon>Metazoa</taxon>
        <taxon>Chordata</taxon>
        <taxon>Craniata</taxon>
        <taxon>Vertebrata</taxon>
        <taxon>Euteleostomi</taxon>
        <taxon>Actinopterygii</taxon>
        <taxon>Neopterygii</taxon>
        <taxon>Teleostei</taxon>
        <taxon>Neoteleostei</taxon>
        <taxon>Acanthomorphata</taxon>
        <taxon>Eupercaria</taxon>
        <taxon>Centrarchiformes</taxon>
        <taxon>Terapontoidei</taxon>
        <taxon>Terapontidae</taxon>
        <taxon>Scortum</taxon>
    </lineage>
</organism>
<keyword evidence="2" id="KW-1185">Reference proteome</keyword>
<dbReference type="EMBL" id="CM041537">
    <property type="protein sequence ID" value="KAI3370127.1"/>
    <property type="molecule type" value="Genomic_DNA"/>
</dbReference>
<evidence type="ECO:0000313" key="2">
    <source>
        <dbReference type="Proteomes" id="UP000831701"/>
    </source>
</evidence>